<evidence type="ECO:0000313" key="3">
    <source>
        <dbReference type="EMBL" id="MDE1656810.1"/>
    </source>
</evidence>
<evidence type="ECO:0000313" key="4">
    <source>
        <dbReference type="Proteomes" id="UP001219297"/>
    </source>
</evidence>
<dbReference type="PANTHER" id="PTHR42928">
    <property type="entry name" value="TRICARBOXYLATE-BINDING PROTEIN"/>
    <property type="match status" value="1"/>
</dbReference>
<evidence type="ECO:0000256" key="1">
    <source>
        <dbReference type="ARBA" id="ARBA00006987"/>
    </source>
</evidence>
<dbReference type="CDD" id="cd07012">
    <property type="entry name" value="PBP2_Bug_TTT"/>
    <property type="match status" value="1"/>
</dbReference>
<dbReference type="Pfam" id="PF03401">
    <property type="entry name" value="TctC"/>
    <property type="match status" value="1"/>
</dbReference>
<dbReference type="RefSeq" id="WP_274735213.1">
    <property type="nucleotide sequence ID" value="NZ_CAMXYX010000007.1"/>
</dbReference>
<proteinExistence type="inferred from homology"/>
<comment type="caution">
    <text evidence="3">The sequence shown here is derived from an EMBL/GenBank/DDBJ whole genome shotgun (WGS) entry which is preliminary data.</text>
</comment>
<organism evidence="3 4">
    <name type="scientific">Actinotignum sanguinis</name>
    <dbReference type="NCBI Taxonomy" id="1445614"/>
    <lineage>
        <taxon>Bacteria</taxon>
        <taxon>Bacillati</taxon>
        <taxon>Actinomycetota</taxon>
        <taxon>Actinomycetes</taxon>
        <taxon>Actinomycetales</taxon>
        <taxon>Actinomycetaceae</taxon>
        <taxon>Actinotignum</taxon>
    </lineage>
</organism>
<reference evidence="3 4" key="1">
    <citation type="submission" date="2023-02" db="EMBL/GenBank/DDBJ databases">
        <title>Defining the Infant Male Urobiome and Moving Towards Mechanisms in Urobiome Research.</title>
        <authorList>
            <person name="Reasoner S."/>
            <person name="Flores V."/>
            <person name="Van Horn G."/>
            <person name="Morales G."/>
            <person name="Peard L."/>
            <person name="Abelson B."/>
            <person name="Manuel C."/>
            <person name="Lee J."/>
            <person name="Baker B."/>
            <person name="Williams T."/>
            <person name="Schmitz J."/>
            <person name="Clayton D."/>
            <person name="Hadjifrangiskou M."/>
        </authorList>
    </citation>
    <scope>NUCLEOTIDE SEQUENCE [LARGE SCALE GENOMIC DNA]</scope>
    <source>
        <strain evidence="3 4">AS1053</strain>
    </source>
</reference>
<dbReference type="SUPFAM" id="SSF53850">
    <property type="entry name" value="Periplasmic binding protein-like II"/>
    <property type="match status" value="1"/>
</dbReference>
<feature type="signal peptide" evidence="2">
    <location>
        <begin position="1"/>
        <end position="19"/>
    </location>
</feature>
<dbReference type="InterPro" id="IPR005064">
    <property type="entry name" value="BUG"/>
</dbReference>
<dbReference type="EMBL" id="JARBHI010000016">
    <property type="protein sequence ID" value="MDE1656810.1"/>
    <property type="molecule type" value="Genomic_DNA"/>
</dbReference>
<evidence type="ECO:0000256" key="2">
    <source>
        <dbReference type="SAM" id="SignalP"/>
    </source>
</evidence>
<feature type="chain" id="PRO_5047177059" evidence="2">
    <location>
        <begin position="20"/>
        <end position="327"/>
    </location>
</feature>
<accession>A0ABT5V888</accession>
<keyword evidence="4" id="KW-1185">Reference proteome</keyword>
<dbReference type="PROSITE" id="PS51257">
    <property type="entry name" value="PROKAR_LIPOPROTEIN"/>
    <property type="match status" value="1"/>
</dbReference>
<dbReference type="PIRSF" id="PIRSF017082">
    <property type="entry name" value="YflP"/>
    <property type="match status" value="1"/>
</dbReference>
<dbReference type="GeneID" id="83608710"/>
<dbReference type="Gene3D" id="3.40.190.10">
    <property type="entry name" value="Periplasmic binding protein-like II"/>
    <property type="match status" value="1"/>
</dbReference>
<dbReference type="PANTHER" id="PTHR42928:SF1">
    <property type="entry name" value="BLR4371 PROTEIN"/>
    <property type="match status" value="1"/>
</dbReference>
<name>A0ABT5V888_9ACTO</name>
<dbReference type="InterPro" id="IPR042100">
    <property type="entry name" value="Bug_dom1"/>
</dbReference>
<gene>
    <name evidence="3" type="ORF">PWJ81_06975</name>
</gene>
<keyword evidence="2" id="KW-0732">Signal</keyword>
<sequence>MKISRLMSGIAAVSCALLALSGCQDKGGGSSAGGSDFDPGARITMVVPMAPGGGSDMSGRAIASGLENVTGKSISVENRQGAGGAVGYAAFLGEEGDSSKLLATETALINLPLTENVPFTWRSFTPIMKAGQDSTIMVVKKGSPYNSCRAVVDAAKAGPVKVSISGGVTGNDAIQFGLIEKDQGVQFQRVPYESGGEAVTALLGGHVDVALGNPSEVMGQLEAGDLVPLCVISEDRYSYDALKDIPTTVEEGINVTFSQFRGLIATGGISEEAREYWIDAAKKYSESKDFTNYMETNFMQIDPLFGDDFVKYLEGYEADLKKGLGQS</sequence>
<comment type="similarity">
    <text evidence="1">Belongs to the UPF0065 (bug) family.</text>
</comment>
<protein>
    <submittedName>
        <fullName evidence="3">Tripartite tricarboxylate transporter substrate binding protein</fullName>
    </submittedName>
</protein>
<dbReference type="Proteomes" id="UP001219297">
    <property type="component" value="Unassembled WGS sequence"/>
</dbReference>
<dbReference type="Gene3D" id="3.40.190.150">
    <property type="entry name" value="Bordetella uptake gene, domain 1"/>
    <property type="match status" value="1"/>
</dbReference>